<accession>A0A7D9GXT2</accession>
<dbReference type="Pfam" id="PF04825">
    <property type="entry name" value="Rad21_Rec8_N"/>
    <property type="match status" value="1"/>
</dbReference>
<dbReference type="Proteomes" id="UP000478008">
    <property type="component" value="Unassembled WGS sequence"/>
</dbReference>
<proteinExistence type="predicted"/>
<dbReference type="EMBL" id="CABFWN010000001">
    <property type="protein sequence ID" value="VUG16422.1"/>
    <property type="molecule type" value="Genomic_DNA"/>
</dbReference>
<feature type="compositionally biased region" description="Polar residues" evidence="1">
    <location>
        <begin position="320"/>
        <end position="337"/>
    </location>
</feature>
<reference evidence="3 4" key="1">
    <citation type="submission" date="2019-07" db="EMBL/GenBank/DDBJ databases">
        <authorList>
            <person name="Friedrich A."/>
            <person name="Schacherer J."/>
        </authorList>
    </citation>
    <scope>NUCLEOTIDE SEQUENCE [LARGE SCALE GENOMIC DNA]</scope>
</reference>
<feature type="region of interest" description="Disordered" evidence="1">
    <location>
        <begin position="318"/>
        <end position="352"/>
    </location>
</feature>
<dbReference type="AlphaFoldDB" id="A0A7D9GXT2"/>
<gene>
    <name evidence="3" type="ORF">DEBR0S1_16446G</name>
</gene>
<evidence type="ECO:0000313" key="3">
    <source>
        <dbReference type="EMBL" id="VUG16422.1"/>
    </source>
</evidence>
<evidence type="ECO:0000259" key="2">
    <source>
        <dbReference type="Pfam" id="PF04825"/>
    </source>
</evidence>
<keyword evidence="4" id="KW-1185">Reference proteome</keyword>
<sequence>MLDLGLPISPRNEAELAKVWLLATLGSRYSRKVGRSTINKISIPRVCGELINIQDTKLIPLRTASNLMLGSVMIYKSQTDYTYKEAVQVDAQLRRSMSFLNNSAVPNGIYCVNEKSLDLLRDDPLFDLGMDFNRQSTPFLHSLTPQVGDFQPSSSVIRELTPDESNSEDLLVNMDFSFAEDGNIVDSSPPRGAGLDENISEQEINLSLGNALNEEITLKSPITAISNNTQVVESATTGRSNLQSRLNNNVEPSLESRHRHKMIKMKYDGKIMISMNELKKYREQYLGSSLEIQEKRRRIDEHAFSSIFSTFTDRIKFHKQQSNPPKLRRSSTASSIEQARRRRSSSVSSVENARRFRLEQQSDPIGDEFALEMPAEDENDTVLQLDFEADDAFMDIDIDKSMSKEDISTKKVQLLKIIESKMQEKSDNEDSLAFVDVCPVESTKRSDAAVLFHRLLHLEQDGSVSVDFLDVSGSMNKWNPLEPESISISLR</sequence>
<dbReference type="InterPro" id="IPR006910">
    <property type="entry name" value="Rad21_Rec8_N"/>
</dbReference>
<feature type="domain" description="Rad21/Rec8-like protein N-terminal" evidence="2">
    <location>
        <begin position="13"/>
        <end position="100"/>
    </location>
</feature>
<protein>
    <submittedName>
        <fullName evidence="3">DEBR0S1_16446g1_1</fullName>
    </submittedName>
</protein>
<organism evidence="3 4">
    <name type="scientific">Dekkera bruxellensis</name>
    <name type="common">Brettanomyces custersii</name>
    <dbReference type="NCBI Taxonomy" id="5007"/>
    <lineage>
        <taxon>Eukaryota</taxon>
        <taxon>Fungi</taxon>
        <taxon>Dikarya</taxon>
        <taxon>Ascomycota</taxon>
        <taxon>Saccharomycotina</taxon>
        <taxon>Pichiomycetes</taxon>
        <taxon>Pichiales</taxon>
        <taxon>Pichiaceae</taxon>
        <taxon>Brettanomyces</taxon>
    </lineage>
</organism>
<evidence type="ECO:0000256" key="1">
    <source>
        <dbReference type="SAM" id="MobiDB-lite"/>
    </source>
</evidence>
<name>A0A7D9GXT2_DEKBR</name>
<evidence type="ECO:0000313" key="4">
    <source>
        <dbReference type="Proteomes" id="UP000478008"/>
    </source>
</evidence>